<accession>A0ABU7KZF3</accession>
<proteinExistence type="predicted"/>
<protein>
    <recommendedName>
        <fullName evidence="3">Minor tail protein</fullName>
    </recommendedName>
</protein>
<dbReference type="Proteomes" id="UP001348641">
    <property type="component" value="Unassembled WGS sequence"/>
</dbReference>
<name>A0ABU7KZF3_9ACTN</name>
<dbReference type="RefSeq" id="WP_330161483.1">
    <property type="nucleotide sequence ID" value="NZ_JAUUCC010000123.1"/>
</dbReference>
<comment type="caution">
    <text evidence="1">The sequence shown here is derived from an EMBL/GenBank/DDBJ whole genome shotgun (WGS) entry which is preliminary data.</text>
</comment>
<gene>
    <name evidence="1" type="ORF">Q8A49_29570</name>
</gene>
<sequence>MTWQTDPEEGSVWAVQGAKSGARMARLQLQSATRSAQGIIEPPDLQVRAATIPDGTVTVAAGGCVVAGREQNFQGSYFGYNVGLDSVSIAPTGSGGGRSDLVVARVEDPTVEGPNVWEHALTDQLIYTRVIQGVSATAEDVPAGVVYSAVPLARIDIPANTATITQDMVTDLRTMLNPRTERTMRTMYGQGLEDGRYDLADFKTDFERWPQHNWEGLLIPSWATQLSVRADWMNALYPAPGAPGPTTRDARGQVRVGFIGSGGNNLYTTAPAYNFNPQGDTNGFRASTGLADTLTVPAAMRGMSVSLRMYAKADAATTKYLVADGFSNFVVDIEWREVPVSAATL</sequence>
<evidence type="ECO:0008006" key="3">
    <source>
        <dbReference type="Google" id="ProtNLM"/>
    </source>
</evidence>
<organism evidence="1 2">
    <name type="scientific">Nocardiopsis tropica</name>
    <dbReference type="NCBI Taxonomy" id="109330"/>
    <lineage>
        <taxon>Bacteria</taxon>
        <taxon>Bacillati</taxon>
        <taxon>Actinomycetota</taxon>
        <taxon>Actinomycetes</taxon>
        <taxon>Streptosporangiales</taxon>
        <taxon>Nocardiopsidaceae</taxon>
        <taxon>Nocardiopsis</taxon>
    </lineage>
</organism>
<dbReference type="EMBL" id="JAUUCC010000123">
    <property type="protein sequence ID" value="MEE2054654.1"/>
    <property type="molecule type" value="Genomic_DNA"/>
</dbReference>
<evidence type="ECO:0000313" key="1">
    <source>
        <dbReference type="EMBL" id="MEE2054654.1"/>
    </source>
</evidence>
<reference evidence="1 2" key="1">
    <citation type="submission" date="2023-07" db="EMBL/GenBank/DDBJ databases">
        <authorList>
            <person name="Girao M."/>
            <person name="Carvalho M.F."/>
        </authorList>
    </citation>
    <scope>NUCLEOTIDE SEQUENCE [LARGE SCALE GENOMIC DNA]</scope>
    <source>
        <strain evidence="1 2">66/93</strain>
    </source>
</reference>
<evidence type="ECO:0000313" key="2">
    <source>
        <dbReference type="Proteomes" id="UP001348641"/>
    </source>
</evidence>